<accession>A0A090VXL2</accession>
<dbReference type="AlphaFoldDB" id="A0A090VXL2"/>
<organism evidence="1 2">
    <name type="scientific">Pseudescherichia vulneris NBRC 102420</name>
    <dbReference type="NCBI Taxonomy" id="1115515"/>
    <lineage>
        <taxon>Bacteria</taxon>
        <taxon>Pseudomonadati</taxon>
        <taxon>Pseudomonadota</taxon>
        <taxon>Gammaproteobacteria</taxon>
        <taxon>Enterobacterales</taxon>
        <taxon>Enterobacteriaceae</taxon>
        <taxon>Pseudescherichia</taxon>
    </lineage>
</organism>
<name>A0A090VXL2_PSEVU</name>
<sequence>MAKGDDALQDAIGFYTHWIYSIASTGQKIRQEKWDRPLFTYLLTRKQFNQLNVICKVKGWPHQTCQGITIYPRHIQHILASRAGDGLNWVQVAELISASFSTCSEIALNKDRNMQSVMLNASKRLSSIKGQAYYGMAILQVSKNDLAPVTAYHATEAKIKAIKKK</sequence>
<gene>
    <name evidence="1" type="ORF">EV102420_25_00790</name>
</gene>
<dbReference type="RefSeq" id="WP_042394639.1">
    <property type="nucleotide sequence ID" value="NZ_BBMZ01000025.1"/>
</dbReference>
<keyword evidence="2" id="KW-1185">Reference proteome</keyword>
<comment type="caution">
    <text evidence="1">The sequence shown here is derived from an EMBL/GenBank/DDBJ whole genome shotgun (WGS) entry which is preliminary data.</text>
</comment>
<dbReference type="EMBL" id="BBMZ01000025">
    <property type="protein sequence ID" value="GAL59967.1"/>
    <property type="molecule type" value="Genomic_DNA"/>
</dbReference>
<dbReference type="OrthoDB" id="6861584at2"/>
<dbReference type="Proteomes" id="UP000029462">
    <property type="component" value="Unassembled WGS sequence"/>
</dbReference>
<evidence type="ECO:0000313" key="2">
    <source>
        <dbReference type="Proteomes" id="UP000029462"/>
    </source>
</evidence>
<protein>
    <submittedName>
        <fullName evidence="1">Uncharacterized protein</fullName>
    </submittedName>
</protein>
<reference evidence="1 2" key="1">
    <citation type="submission" date="2014-09" db="EMBL/GenBank/DDBJ databases">
        <title>Whole genome shotgun sequence of Escherichia vulneris NBRC 102420.</title>
        <authorList>
            <person name="Yoshida Y."/>
            <person name="Hosoyama A."/>
            <person name="Tsuchikane K."/>
            <person name="Ohji S."/>
            <person name="Ichikawa N."/>
            <person name="Kimura A."/>
            <person name="Yamazoe A."/>
            <person name="Ezaki T."/>
            <person name="Fujita N."/>
        </authorList>
    </citation>
    <scope>NUCLEOTIDE SEQUENCE [LARGE SCALE GENOMIC DNA]</scope>
    <source>
        <strain evidence="1 2">NBRC 102420</strain>
    </source>
</reference>
<proteinExistence type="predicted"/>
<evidence type="ECO:0000313" key="1">
    <source>
        <dbReference type="EMBL" id="GAL59967.1"/>
    </source>
</evidence>